<evidence type="ECO:0000313" key="1">
    <source>
        <dbReference type="EMBL" id="CAD8059480.1"/>
    </source>
</evidence>
<sequence>MMYFPSLMVKQRIYINGTIQIKNLTGTKMYYHVARDKQSKNYLKGYISGLQLSSYCTTPINTLSPNCHYSSLTCYGPNSINCLSCQLNSQRIQSITQKICACKKKYVDIENELICKPLSEIFPQMKEVEQELNCDTLGNDVFTIEKKLMFICPGYSSFNTKKQDLIFKQFVLTRQLLKILSVHKTQSYMNIMKIFHIKLSTEWREIQNFKYNLKWKWRL</sequence>
<name>A0A8S1KVG0_PARPR</name>
<dbReference type="AlphaFoldDB" id="A0A8S1KVG0"/>
<comment type="caution">
    <text evidence="1">The sequence shown here is derived from an EMBL/GenBank/DDBJ whole genome shotgun (WGS) entry which is preliminary data.</text>
</comment>
<dbReference type="Proteomes" id="UP000688137">
    <property type="component" value="Unassembled WGS sequence"/>
</dbReference>
<dbReference type="EMBL" id="CAJJDM010000028">
    <property type="protein sequence ID" value="CAD8059480.1"/>
    <property type="molecule type" value="Genomic_DNA"/>
</dbReference>
<proteinExistence type="predicted"/>
<gene>
    <name evidence="1" type="ORF">PPRIM_AZ9-3.1.T0290011</name>
</gene>
<accession>A0A8S1KVG0</accession>
<organism evidence="1 2">
    <name type="scientific">Paramecium primaurelia</name>
    <dbReference type="NCBI Taxonomy" id="5886"/>
    <lineage>
        <taxon>Eukaryota</taxon>
        <taxon>Sar</taxon>
        <taxon>Alveolata</taxon>
        <taxon>Ciliophora</taxon>
        <taxon>Intramacronucleata</taxon>
        <taxon>Oligohymenophorea</taxon>
        <taxon>Peniculida</taxon>
        <taxon>Parameciidae</taxon>
        <taxon>Paramecium</taxon>
    </lineage>
</organism>
<evidence type="ECO:0000313" key="2">
    <source>
        <dbReference type="Proteomes" id="UP000688137"/>
    </source>
</evidence>
<reference evidence="1" key="1">
    <citation type="submission" date="2021-01" db="EMBL/GenBank/DDBJ databases">
        <authorList>
            <consortium name="Genoscope - CEA"/>
            <person name="William W."/>
        </authorList>
    </citation>
    <scope>NUCLEOTIDE SEQUENCE</scope>
</reference>
<evidence type="ECO:0008006" key="3">
    <source>
        <dbReference type="Google" id="ProtNLM"/>
    </source>
</evidence>
<protein>
    <recommendedName>
        <fullName evidence="3">Transmembrane protein</fullName>
    </recommendedName>
</protein>
<keyword evidence="2" id="KW-1185">Reference proteome</keyword>